<evidence type="ECO:0000256" key="2">
    <source>
        <dbReference type="SAM" id="Phobius"/>
    </source>
</evidence>
<dbReference type="EMBL" id="PXXO01000005">
    <property type="protein sequence ID" value="PSJ05910.1"/>
    <property type="molecule type" value="Genomic_DNA"/>
</dbReference>
<dbReference type="AlphaFoldDB" id="A0A2P7MXE6"/>
<feature type="transmembrane region" description="Helical" evidence="2">
    <location>
        <begin position="140"/>
        <end position="158"/>
    </location>
</feature>
<comment type="caution">
    <text evidence="3">The sequence shown here is derived from an EMBL/GenBank/DDBJ whole genome shotgun (WGS) entry which is preliminary data.</text>
</comment>
<dbReference type="OrthoDB" id="458293at2"/>
<protein>
    <submittedName>
        <fullName evidence="3">DUF3153 domain-containing protein</fullName>
    </submittedName>
</protein>
<organism evidence="3 4">
    <name type="scientific">Cyanobium usitatum str. Tous</name>
    <dbReference type="NCBI Taxonomy" id="2116684"/>
    <lineage>
        <taxon>Bacteria</taxon>
        <taxon>Bacillati</taxon>
        <taxon>Cyanobacteriota</taxon>
        <taxon>Cyanophyceae</taxon>
        <taxon>Synechococcales</taxon>
        <taxon>Prochlorococcaceae</taxon>
        <taxon>Cyanobium</taxon>
    </lineage>
</organism>
<dbReference type="InterPro" id="IPR021499">
    <property type="entry name" value="DUF3153"/>
</dbReference>
<keyword evidence="2" id="KW-0472">Membrane</keyword>
<gene>
    <name evidence="3" type="ORF">C7K55_05505</name>
</gene>
<dbReference type="RefSeq" id="WP_106502429.1">
    <property type="nucleotide sequence ID" value="NZ_PXXO01000005.1"/>
</dbReference>
<keyword evidence="2" id="KW-1133">Transmembrane helix</keyword>
<proteinExistence type="predicted"/>
<dbReference type="Pfam" id="PF11353">
    <property type="entry name" value="DUF3153"/>
    <property type="match status" value="1"/>
</dbReference>
<keyword evidence="4" id="KW-1185">Reference proteome</keyword>
<sequence length="372" mass="39371">MAEDLLAAARAALERGDYGQVVRLLDPLTREHPAATATGAEIQLLLATAWMGRGDNGRAILCCRLIKRCRDASLRAQAIDLLTVLEAPALERPRDWSITLPDLGTAEAMGGQMQQLARGRRSNKPPPPPPPPVGPTRAPVGFAVLAVLLLLLTLLLGGCTEVRSELTFKGPGRLQIAHGLSSPGSQSEPWARQFGRALLTQGFHPVKQPKPSAGADGFHQRLESPVLPAPEALALLAANLSAAADLAGVALQPPHFQLRERNWLLGVRQSVELTVDLRGLTALPGFSAAIDLAPVTPAAVRLASPEPAAAISGRAALHWPLRFGASNTLQLSCWRWSGLGIGGALIALALVLVLALERLRRLLGFGLPELPA</sequence>
<feature type="compositionally biased region" description="Pro residues" evidence="1">
    <location>
        <begin position="124"/>
        <end position="134"/>
    </location>
</feature>
<evidence type="ECO:0000313" key="3">
    <source>
        <dbReference type="EMBL" id="PSJ05910.1"/>
    </source>
</evidence>
<evidence type="ECO:0000313" key="4">
    <source>
        <dbReference type="Proteomes" id="UP000243002"/>
    </source>
</evidence>
<feature type="transmembrane region" description="Helical" evidence="2">
    <location>
        <begin position="336"/>
        <end position="356"/>
    </location>
</feature>
<keyword evidence="2" id="KW-0812">Transmembrane</keyword>
<evidence type="ECO:0000256" key="1">
    <source>
        <dbReference type="SAM" id="MobiDB-lite"/>
    </source>
</evidence>
<name>A0A2P7MXE6_9CYAN</name>
<dbReference type="Proteomes" id="UP000243002">
    <property type="component" value="Unassembled WGS sequence"/>
</dbReference>
<reference evidence="3 4" key="1">
    <citation type="journal article" date="2018" name="Environ. Microbiol.">
        <title>Ecological and genomic features of two widespread freshwater picocyanobacteria.</title>
        <authorList>
            <person name="Cabello-Yeves P.J."/>
            <person name="Picazo A."/>
            <person name="Camacho A."/>
            <person name="Callieri C."/>
            <person name="Rosselli R."/>
            <person name="Roda-Garcia J.J."/>
            <person name="Coutinho F.H."/>
            <person name="Rodriguez-Valera F."/>
        </authorList>
    </citation>
    <scope>NUCLEOTIDE SEQUENCE [LARGE SCALE GENOMIC DNA]</scope>
    <source>
        <strain evidence="3 4">Tous</strain>
    </source>
</reference>
<accession>A0A2P7MXE6</accession>
<feature type="region of interest" description="Disordered" evidence="1">
    <location>
        <begin position="110"/>
        <end position="136"/>
    </location>
</feature>